<comment type="caution">
    <text evidence="1">The sequence shown here is derived from an EMBL/GenBank/DDBJ whole genome shotgun (WGS) entry which is preliminary data.</text>
</comment>
<evidence type="ECO:0000313" key="2">
    <source>
        <dbReference type="Proteomes" id="UP001139103"/>
    </source>
</evidence>
<keyword evidence="2" id="KW-1185">Reference proteome</keyword>
<evidence type="ECO:0000313" key="1">
    <source>
        <dbReference type="EMBL" id="MCC9630795.1"/>
    </source>
</evidence>
<organism evidence="1 2">
    <name type="scientific">Blastopirellula sediminis</name>
    <dbReference type="NCBI Taxonomy" id="2894196"/>
    <lineage>
        <taxon>Bacteria</taxon>
        <taxon>Pseudomonadati</taxon>
        <taxon>Planctomycetota</taxon>
        <taxon>Planctomycetia</taxon>
        <taxon>Pirellulales</taxon>
        <taxon>Pirellulaceae</taxon>
        <taxon>Blastopirellula</taxon>
    </lineage>
</organism>
<reference evidence="1" key="1">
    <citation type="submission" date="2021-11" db="EMBL/GenBank/DDBJ databases">
        <title>Genome sequence.</title>
        <authorList>
            <person name="Sun Q."/>
        </authorList>
    </citation>
    <scope>NUCLEOTIDE SEQUENCE</scope>
    <source>
        <strain evidence="1">JC732</strain>
    </source>
</reference>
<accession>A0A9X1MQZ4</accession>
<sequence>MSHFTESVTLLPFCGQQVNQDGVAFSPCTGCISRFSCRGSWSSPPPKKQPTSEVALPILLTQSDDHVTRLDPSHELVETREHDFCTIA</sequence>
<proteinExistence type="predicted"/>
<name>A0A9X1MQZ4_9BACT</name>
<dbReference type="RefSeq" id="WP_230222231.1">
    <property type="nucleotide sequence ID" value="NZ_JAJKFT010000010.1"/>
</dbReference>
<dbReference type="AlphaFoldDB" id="A0A9X1MQZ4"/>
<dbReference type="EMBL" id="JAJKFT010000010">
    <property type="protein sequence ID" value="MCC9630795.1"/>
    <property type="molecule type" value="Genomic_DNA"/>
</dbReference>
<gene>
    <name evidence="1" type="ORF">LOC68_20570</name>
</gene>
<dbReference type="Proteomes" id="UP001139103">
    <property type="component" value="Unassembled WGS sequence"/>
</dbReference>
<protein>
    <submittedName>
        <fullName evidence="1">Uncharacterized protein</fullName>
    </submittedName>
</protein>